<feature type="domain" description="Ubiquitin-like protease family profile" evidence="5">
    <location>
        <begin position="275"/>
        <end position="309"/>
    </location>
</feature>
<dbReference type="STRING" id="27342.A0A0H2RRX9"/>
<evidence type="ECO:0000313" key="6">
    <source>
        <dbReference type="EMBL" id="KLO07566.1"/>
    </source>
</evidence>
<reference evidence="6 7" key="1">
    <citation type="submission" date="2015-04" db="EMBL/GenBank/DDBJ databases">
        <title>Complete genome sequence of Schizopora paradoxa KUC8140, a cosmopolitan wood degrader in East Asia.</title>
        <authorList>
            <consortium name="DOE Joint Genome Institute"/>
            <person name="Min B."/>
            <person name="Park H."/>
            <person name="Jang Y."/>
            <person name="Kim J.-J."/>
            <person name="Kim K.H."/>
            <person name="Pangilinan J."/>
            <person name="Lipzen A."/>
            <person name="Riley R."/>
            <person name="Grigoriev I.V."/>
            <person name="Spatafora J.W."/>
            <person name="Choi I.-G."/>
        </authorList>
    </citation>
    <scope>NUCLEOTIDE SEQUENCE [LARGE SCALE GENOMIC DNA]</scope>
    <source>
        <strain evidence="6 7">KUC8140</strain>
    </source>
</reference>
<protein>
    <recommendedName>
        <fullName evidence="5">Ubiquitin-like protease family profile domain-containing protein</fullName>
    </recommendedName>
</protein>
<dbReference type="InterPro" id="IPR038765">
    <property type="entry name" value="Papain-like_cys_pep_sf"/>
</dbReference>
<name>A0A0H2RRX9_9AGAM</name>
<evidence type="ECO:0000313" key="7">
    <source>
        <dbReference type="Proteomes" id="UP000053477"/>
    </source>
</evidence>
<dbReference type="InterPro" id="IPR003653">
    <property type="entry name" value="Peptidase_C48_C"/>
</dbReference>
<gene>
    <name evidence="6" type="ORF">SCHPADRAFT_983689</name>
</gene>
<keyword evidence="2" id="KW-0645">Protease</keyword>
<evidence type="ECO:0000256" key="1">
    <source>
        <dbReference type="ARBA" id="ARBA00005234"/>
    </source>
</evidence>
<comment type="similarity">
    <text evidence="1">Belongs to the peptidase C48 family.</text>
</comment>
<dbReference type="Proteomes" id="UP000053477">
    <property type="component" value="Unassembled WGS sequence"/>
</dbReference>
<evidence type="ECO:0000259" key="5">
    <source>
        <dbReference type="Pfam" id="PF02902"/>
    </source>
</evidence>
<accession>A0A0H2RRX9</accession>
<dbReference type="InParanoid" id="A0A0H2RRX9"/>
<dbReference type="Pfam" id="PF02902">
    <property type="entry name" value="Peptidase_C48"/>
    <property type="match status" value="1"/>
</dbReference>
<dbReference type="GO" id="GO:0008234">
    <property type="term" value="F:cysteine-type peptidase activity"/>
    <property type="evidence" value="ECO:0007669"/>
    <property type="project" value="InterPro"/>
</dbReference>
<feature type="compositionally biased region" description="Pro residues" evidence="4">
    <location>
        <begin position="340"/>
        <end position="357"/>
    </location>
</feature>
<proteinExistence type="inferred from homology"/>
<dbReference type="GO" id="GO:0019783">
    <property type="term" value="F:ubiquitin-like protein peptidase activity"/>
    <property type="evidence" value="ECO:0007669"/>
    <property type="project" value="UniProtKB-ARBA"/>
</dbReference>
<sequence>MTKLWLLRKSLTASKSIPPAFKNQFLPDTSLSIHDLCSFPFPPTLTQCNIPATGFLGHNKPIRVEGGKLQLTVEDLRKIPVPPPELLLSIESVLCTGTPKALSLVCPHSKVLHGACLLLWVVTWWTKVLIILEESIAPWREAEKSLSKDGEAKEMLHPCIQGIDYLNPAKELTTYMTSNWFSNVHENQMLELLRVSAQHDEGLKDCVAVESSYSTFWNVPWTVQNILECHSPQLELLGEVLLPKLWGSNTYATSEHFQWVCTLGHSLASGYQTKLVTIIHVDGNHWISIIIDFKNGLFMILDSLGREISEEMVHVFRWWIEIHCGKDFCVLKLAYADIDAPPPPNRPNPARDPPPQPDNDDVPKQESPPTSPPPASLVRSMSPDQLPPLPSPTPPPRPNRHRRAPITQAFNPRPYNANAEARRRRRANEEPEFSLLPPATRARSQSRPLESADEDELNLPPPAAEFEPAPAPPPMASIEEVVSDDDELNLHAHQAVELDDGHEDMLESTLKASLADGVEYMQSKWVSMDVHQVLELVFAESALKVDAGTPAPRTFGEAVSRPDGEHYLQAAIDEVKALVDNGTFIVRERRPTDRPIGCLVL</sequence>
<evidence type="ECO:0000256" key="2">
    <source>
        <dbReference type="ARBA" id="ARBA00022670"/>
    </source>
</evidence>
<dbReference type="OrthoDB" id="2979847at2759"/>
<keyword evidence="7" id="KW-1185">Reference proteome</keyword>
<feature type="region of interest" description="Disordered" evidence="4">
    <location>
        <begin position="340"/>
        <end position="476"/>
    </location>
</feature>
<feature type="compositionally biased region" description="Pro residues" evidence="4">
    <location>
        <begin position="459"/>
        <end position="475"/>
    </location>
</feature>
<evidence type="ECO:0000256" key="3">
    <source>
        <dbReference type="ARBA" id="ARBA00022801"/>
    </source>
</evidence>
<evidence type="ECO:0000256" key="4">
    <source>
        <dbReference type="SAM" id="MobiDB-lite"/>
    </source>
</evidence>
<keyword evidence="3" id="KW-0378">Hydrolase</keyword>
<feature type="compositionally biased region" description="Pro residues" evidence="4">
    <location>
        <begin position="385"/>
        <end position="397"/>
    </location>
</feature>
<organism evidence="6 7">
    <name type="scientific">Schizopora paradoxa</name>
    <dbReference type="NCBI Taxonomy" id="27342"/>
    <lineage>
        <taxon>Eukaryota</taxon>
        <taxon>Fungi</taxon>
        <taxon>Dikarya</taxon>
        <taxon>Basidiomycota</taxon>
        <taxon>Agaricomycotina</taxon>
        <taxon>Agaricomycetes</taxon>
        <taxon>Hymenochaetales</taxon>
        <taxon>Schizoporaceae</taxon>
        <taxon>Schizopora</taxon>
    </lineage>
</organism>
<dbReference type="SUPFAM" id="SSF54001">
    <property type="entry name" value="Cysteine proteinases"/>
    <property type="match status" value="1"/>
</dbReference>
<dbReference type="AlphaFoldDB" id="A0A0H2RRX9"/>
<dbReference type="Gene3D" id="3.40.395.10">
    <property type="entry name" value="Adenoviral Proteinase, Chain A"/>
    <property type="match status" value="1"/>
</dbReference>
<dbReference type="GO" id="GO:0006508">
    <property type="term" value="P:proteolysis"/>
    <property type="evidence" value="ECO:0007669"/>
    <property type="project" value="UniProtKB-KW"/>
</dbReference>
<dbReference type="EMBL" id="KQ086132">
    <property type="protein sequence ID" value="KLO07566.1"/>
    <property type="molecule type" value="Genomic_DNA"/>
</dbReference>